<feature type="domain" description="Asl1-like glycosyl hydrolase catalytic" evidence="2">
    <location>
        <begin position="148"/>
        <end position="257"/>
    </location>
</feature>
<dbReference type="SUPFAM" id="SSF51445">
    <property type="entry name" value="(Trans)glycosidases"/>
    <property type="match status" value="1"/>
</dbReference>
<evidence type="ECO:0000313" key="3">
    <source>
        <dbReference type="EMBL" id="APZ52876.1"/>
    </source>
</evidence>
<dbReference type="GO" id="GO:0004553">
    <property type="term" value="F:hydrolase activity, hydrolyzing O-glycosyl compounds"/>
    <property type="evidence" value="ECO:0007669"/>
    <property type="project" value="TreeGrafter"/>
</dbReference>
<name>A0A1P8UU55_9RHOB</name>
<dbReference type="EMBL" id="CP015093">
    <property type="protein sequence ID" value="APZ52876.1"/>
    <property type="molecule type" value="Genomic_DNA"/>
</dbReference>
<accession>A0A1P8UU55</accession>
<dbReference type="Proteomes" id="UP000187059">
    <property type="component" value="Chromosome"/>
</dbReference>
<feature type="chain" id="PRO_5013066234" evidence="1">
    <location>
        <begin position="31"/>
        <end position="565"/>
    </location>
</feature>
<reference evidence="3 4" key="1">
    <citation type="submission" date="2016-04" db="EMBL/GenBank/DDBJ databases">
        <title>Deep-sea bacteria in the southern Pacific.</title>
        <authorList>
            <person name="Tang K."/>
        </authorList>
    </citation>
    <scope>NUCLEOTIDE SEQUENCE [LARGE SCALE GENOMIC DNA]</scope>
    <source>
        <strain evidence="3 4">JLT2014</strain>
    </source>
</reference>
<evidence type="ECO:0000313" key="4">
    <source>
        <dbReference type="Proteomes" id="UP000187059"/>
    </source>
</evidence>
<dbReference type="InterPro" id="IPR051923">
    <property type="entry name" value="Glycosyl_Hydrolase_39"/>
</dbReference>
<keyword evidence="1" id="KW-0732">Signal</keyword>
<protein>
    <submittedName>
        <fullName evidence="3">Glycosyl hydrolase catalytic core</fullName>
    </submittedName>
</protein>
<dbReference type="OrthoDB" id="9776971at2"/>
<dbReference type="KEGG" id="paby:Ga0080574_TMP2542"/>
<evidence type="ECO:0000256" key="1">
    <source>
        <dbReference type="SAM" id="SignalP"/>
    </source>
</evidence>
<organism evidence="3 4">
    <name type="scientific">Salipiger abyssi</name>
    <dbReference type="NCBI Taxonomy" id="1250539"/>
    <lineage>
        <taxon>Bacteria</taxon>
        <taxon>Pseudomonadati</taxon>
        <taxon>Pseudomonadota</taxon>
        <taxon>Alphaproteobacteria</taxon>
        <taxon>Rhodobacterales</taxon>
        <taxon>Roseobacteraceae</taxon>
        <taxon>Salipiger</taxon>
    </lineage>
</organism>
<dbReference type="PANTHER" id="PTHR12631:SF10">
    <property type="entry name" value="BETA-XYLOSIDASE-LIKE PROTEIN-RELATED"/>
    <property type="match status" value="1"/>
</dbReference>
<sequence precursor="true">MIHDHALFRVLRRALAPALAIVLSMQGATAEPVGPALGAASNLSQGRAKNDIGLARALGVTDFRDGMAWARAEKRPGQYRFDEARTRFPDEIAQAGAHVSVVLNWGNPIFDGGNTPTSPEAVAAFGAFAAELITRFPVIDSLEIGNEFNGVNFVRGPIKQMTPLERARAYVPLLESAAKAARAARPDIRISGGATHSLPVAYLWEILDAGGAAYMDALAIHPYTTPAEQFTRQIAVLRRHPEAAGLPIEITEFAHADPARAAGHFLRNYCQFALGGVSRAVWYPMNLRGEKHVPLYTPMGRITPAGRAFRLIAEHMEGQPVADAAPDDPFAYGCRFGDSVLVLWGAPREVVPDEGVTVLDAEGNTVTGPLGLSETEPLVFVAAQGGIGNRVTMGKSALIADSYHQFAYPEGDEALAKGDGFARFARRGNRDISLHTLPGQEARGTPWFPYRGNPDFGPIRLTAEMLLPGGRGDSPVDIVHRYTAPEDQTVSLSARFAVTDRSDDGIAVTITKNGAPLFENSGKTPIEADLVDLALSAGDHLDIAVGPNGNRKSDLTEYRIRLTRP</sequence>
<dbReference type="Pfam" id="PF11790">
    <property type="entry name" value="Glyco_hydro_cc"/>
    <property type="match status" value="1"/>
</dbReference>
<dbReference type="STRING" id="1250539.Ga0080574_TMP2542"/>
<evidence type="ECO:0000259" key="2">
    <source>
        <dbReference type="Pfam" id="PF11790"/>
    </source>
</evidence>
<feature type="signal peptide" evidence="1">
    <location>
        <begin position="1"/>
        <end position="30"/>
    </location>
</feature>
<dbReference type="InterPro" id="IPR024655">
    <property type="entry name" value="Asl1_glyco_hydro_catalytic"/>
</dbReference>
<dbReference type="AlphaFoldDB" id="A0A1P8UU55"/>
<dbReference type="RefSeq" id="WP_083716836.1">
    <property type="nucleotide sequence ID" value="NZ_CP015093.1"/>
</dbReference>
<proteinExistence type="predicted"/>
<keyword evidence="4" id="KW-1185">Reference proteome</keyword>
<dbReference type="Gene3D" id="3.20.20.80">
    <property type="entry name" value="Glycosidases"/>
    <property type="match status" value="1"/>
</dbReference>
<gene>
    <name evidence="3" type="ORF">Ga0080574_TMP2542</name>
</gene>
<dbReference type="PANTHER" id="PTHR12631">
    <property type="entry name" value="ALPHA-L-IDURONIDASE"/>
    <property type="match status" value="1"/>
</dbReference>
<dbReference type="InterPro" id="IPR017853">
    <property type="entry name" value="GH"/>
</dbReference>
<keyword evidence="3" id="KW-0378">Hydrolase</keyword>